<dbReference type="RefSeq" id="WP_136692619.1">
    <property type="nucleotide sequence ID" value="NZ_SSHH01000001.1"/>
</dbReference>
<dbReference type="PANTHER" id="PTHR20974:SF0">
    <property type="entry name" value="UPF0585 PROTEIN CG18661"/>
    <property type="match status" value="1"/>
</dbReference>
<sequence>MKKEAPAAARNRESIADVLAEELPDSGTVLEIASGTGEHVTLFAERFPQLNWQPSDPDAEARASIAAWSAEAGLANIAPPLEVDASALDWPVEAADAIICINMVHISPVAASEGLLAAAGRMLPSGAPLIFYGPWLEEGVETVESNLAFDASLKSRNPQWGLRRAEWMEALAASHSLRRTRRVAMPANNIMLVYRKR</sequence>
<reference evidence="1 2" key="1">
    <citation type="submission" date="2019-04" db="EMBL/GenBank/DDBJ databases">
        <title>Altererythrobacter aquimixticola sp. nov., isolated from sediment of junction between the ocean and a freshwater spring.</title>
        <authorList>
            <person name="Yoon J.-H."/>
        </authorList>
    </citation>
    <scope>NUCLEOTIDE SEQUENCE [LARGE SCALE GENOMIC DNA]</scope>
    <source>
        <strain evidence="1 2">SSKS-13</strain>
    </source>
</reference>
<dbReference type="OrthoDB" id="5525831at2"/>
<evidence type="ECO:0000313" key="2">
    <source>
        <dbReference type="Proteomes" id="UP000309389"/>
    </source>
</evidence>
<dbReference type="Pfam" id="PF06080">
    <property type="entry name" value="DUF938"/>
    <property type="match status" value="1"/>
</dbReference>
<gene>
    <name evidence="1" type="ORF">E5222_05145</name>
</gene>
<dbReference type="Gene3D" id="3.40.50.150">
    <property type="entry name" value="Vaccinia Virus protein VP39"/>
    <property type="match status" value="1"/>
</dbReference>
<dbReference type="EMBL" id="SSHH01000001">
    <property type="protein sequence ID" value="TIX51830.1"/>
    <property type="molecule type" value="Genomic_DNA"/>
</dbReference>
<accession>A0A4T3F9X7</accession>
<dbReference type="AlphaFoldDB" id="A0A4T3F9X7"/>
<dbReference type="SUPFAM" id="SSF53335">
    <property type="entry name" value="S-adenosyl-L-methionine-dependent methyltransferases"/>
    <property type="match status" value="1"/>
</dbReference>
<dbReference type="InterPro" id="IPR029063">
    <property type="entry name" value="SAM-dependent_MTases_sf"/>
</dbReference>
<evidence type="ECO:0000313" key="1">
    <source>
        <dbReference type="EMBL" id="TIX51830.1"/>
    </source>
</evidence>
<proteinExistence type="predicted"/>
<dbReference type="PANTHER" id="PTHR20974">
    <property type="entry name" value="UPF0585 PROTEIN CG18661"/>
    <property type="match status" value="1"/>
</dbReference>
<keyword evidence="2" id="KW-1185">Reference proteome</keyword>
<dbReference type="InterPro" id="IPR010342">
    <property type="entry name" value="DUF938"/>
</dbReference>
<dbReference type="Proteomes" id="UP000309389">
    <property type="component" value="Unassembled WGS sequence"/>
</dbReference>
<name>A0A4T3F9X7_9SPHN</name>
<comment type="caution">
    <text evidence="1">The sequence shown here is derived from an EMBL/GenBank/DDBJ whole genome shotgun (WGS) entry which is preliminary data.</text>
</comment>
<organism evidence="1 2">
    <name type="scientific">Alteraurantiacibacter aquimixticola</name>
    <dbReference type="NCBI Taxonomy" id="2489173"/>
    <lineage>
        <taxon>Bacteria</taxon>
        <taxon>Pseudomonadati</taxon>
        <taxon>Pseudomonadota</taxon>
        <taxon>Alphaproteobacteria</taxon>
        <taxon>Sphingomonadales</taxon>
        <taxon>Erythrobacteraceae</taxon>
        <taxon>Alteraurantiacibacter</taxon>
    </lineage>
</organism>
<protein>
    <submittedName>
        <fullName evidence="1">DUF938 domain-containing protein</fullName>
    </submittedName>
</protein>